<dbReference type="AlphaFoldDB" id="E5A819"/>
<reference evidence="2" key="1">
    <citation type="journal article" date="2011" name="Nat. Commun.">
        <title>Effector diversification within compartments of the Leptosphaeria maculans genome affected by Repeat-Induced Point mutations.</title>
        <authorList>
            <person name="Rouxel T."/>
            <person name="Grandaubert J."/>
            <person name="Hane J.K."/>
            <person name="Hoede C."/>
            <person name="van de Wouw A.P."/>
            <person name="Couloux A."/>
            <person name="Dominguez V."/>
            <person name="Anthouard V."/>
            <person name="Bally P."/>
            <person name="Bourras S."/>
            <person name="Cozijnsen A.J."/>
            <person name="Ciuffetti L.M."/>
            <person name="Degrave A."/>
            <person name="Dilmaghani A."/>
            <person name="Duret L."/>
            <person name="Fudal I."/>
            <person name="Goodwin S.B."/>
            <person name="Gout L."/>
            <person name="Glaser N."/>
            <person name="Linglin J."/>
            <person name="Kema G.H.J."/>
            <person name="Lapalu N."/>
            <person name="Lawrence C.B."/>
            <person name="May K."/>
            <person name="Meyer M."/>
            <person name="Ollivier B."/>
            <person name="Poulain J."/>
            <person name="Schoch C.L."/>
            <person name="Simon A."/>
            <person name="Spatafora J.W."/>
            <person name="Stachowiak A."/>
            <person name="Turgeon B.G."/>
            <person name="Tyler B.M."/>
            <person name="Vincent D."/>
            <person name="Weissenbach J."/>
            <person name="Amselem J."/>
            <person name="Quesneville H."/>
            <person name="Oliver R.P."/>
            <person name="Wincker P."/>
            <person name="Balesdent M.-H."/>
            <person name="Howlett B.J."/>
        </authorList>
    </citation>
    <scope>NUCLEOTIDE SEQUENCE [LARGE SCALE GENOMIC DNA]</scope>
    <source>
        <strain evidence="2">JN3 / isolate v23.1.3 / race Av1-4-5-6-7-8</strain>
    </source>
</reference>
<evidence type="ECO:0000313" key="2">
    <source>
        <dbReference type="Proteomes" id="UP000002668"/>
    </source>
</evidence>
<keyword evidence="2" id="KW-1185">Reference proteome</keyword>
<sequence>MSRRCTITVPFAQLESSLSSHCHQNEYCGQETNKELRPLVRSGIIWSPVNREGVGLVEPMSGLKHLSVGGSKRLAVEIAISTCRISVLAMGSSEFYTDRKFPP</sequence>
<accession>E5A819</accession>
<gene>
    <name evidence="1" type="ORF">LEMA_P073530.1</name>
</gene>
<organism evidence="2">
    <name type="scientific">Leptosphaeria maculans (strain JN3 / isolate v23.1.3 / race Av1-4-5-6-7-8)</name>
    <name type="common">Blackleg fungus</name>
    <name type="synonym">Phoma lingam</name>
    <dbReference type="NCBI Taxonomy" id="985895"/>
    <lineage>
        <taxon>Eukaryota</taxon>
        <taxon>Fungi</taxon>
        <taxon>Dikarya</taxon>
        <taxon>Ascomycota</taxon>
        <taxon>Pezizomycotina</taxon>
        <taxon>Dothideomycetes</taxon>
        <taxon>Pleosporomycetidae</taxon>
        <taxon>Pleosporales</taxon>
        <taxon>Pleosporineae</taxon>
        <taxon>Leptosphaeriaceae</taxon>
        <taxon>Plenodomus</taxon>
        <taxon>Plenodomus lingam/Leptosphaeria maculans species complex</taxon>
    </lineage>
</organism>
<dbReference type="InParanoid" id="E5A819"/>
<dbReference type="HOGENOM" id="CLU_2264254_0_0_1"/>
<protein>
    <submittedName>
        <fullName evidence="1">Predicted protein</fullName>
    </submittedName>
</protein>
<name>E5A819_LEPMJ</name>
<dbReference type="VEuPathDB" id="FungiDB:LEMA_P073530.1"/>
<proteinExistence type="predicted"/>
<dbReference type="EMBL" id="FP929137">
    <property type="protein sequence ID" value="CBX99764.1"/>
    <property type="molecule type" value="Genomic_DNA"/>
</dbReference>
<evidence type="ECO:0000313" key="1">
    <source>
        <dbReference type="EMBL" id="CBX99764.1"/>
    </source>
</evidence>
<dbReference type="Proteomes" id="UP000002668">
    <property type="component" value="Genome"/>
</dbReference>